<dbReference type="AlphaFoldDB" id="A0A6G0VLE1"/>
<evidence type="ECO:0000313" key="4">
    <source>
        <dbReference type="Proteomes" id="UP000478052"/>
    </source>
</evidence>
<keyword evidence="1" id="KW-0863">Zinc-finger</keyword>
<keyword evidence="1" id="KW-0479">Metal-binding</keyword>
<comment type="caution">
    <text evidence="3">The sequence shown here is derived from an EMBL/GenBank/DDBJ whole genome shotgun (WGS) entry which is preliminary data.</text>
</comment>
<dbReference type="SMART" id="SM00355">
    <property type="entry name" value="ZnF_C2H2"/>
    <property type="match status" value="2"/>
</dbReference>
<feature type="domain" description="C2H2-type" evidence="2">
    <location>
        <begin position="29"/>
        <end position="52"/>
    </location>
</feature>
<dbReference type="OrthoDB" id="6067523at2759"/>
<dbReference type="Proteomes" id="UP000478052">
    <property type="component" value="Unassembled WGS sequence"/>
</dbReference>
<evidence type="ECO:0000313" key="3">
    <source>
        <dbReference type="EMBL" id="KAF0699018.1"/>
    </source>
</evidence>
<sequence>MFKCNKCPAVFKAKRDLTSHKKTHLGIRFLCTVCPLTFKYKSVLNRHLKNIHGIVNVPAHRQRRQPAEPAARENVLQFASPVISPHGDIQIAQQIIVPDIQASGSNMISDNDNYILAMDADGRIDADTGEFLKDSIT</sequence>
<dbReference type="SUPFAM" id="SSF57667">
    <property type="entry name" value="beta-beta-alpha zinc fingers"/>
    <property type="match status" value="1"/>
</dbReference>
<feature type="domain" description="C2H2-type" evidence="2">
    <location>
        <begin position="2"/>
        <end position="29"/>
    </location>
</feature>
<name>A0A6G0VLE1_APHCR</name>
<keyword evidence="1" id="KW-0862">Zinc</keyword>
<dbReference type="InterPro" id="IPR036236">
    <property type="entry name" value="Znf_C2H2_sf"/>
</dbReference>
<accession>A0A6G0VLE1</accession>
<dbReference type="Pfam" id="PF00096">
    <property type="entry name" value="zf-C2H2"/>
    <property type="match status" value="2"/>
</dbReference>
<evidence type="ECO:0000256" key="1">
    <source>
        <dbReference type="PROSITE-ProRule" id="PRU00042"/>
    </source>
</evidence>
<organism evidence="3 4">
    <name type="scientific">Aphis craccivora</name>
    <name type="common">Cowpea aphid</name>
    <dbReference type="NCBI Taxonomy" id="307492"/>
    <lineage>
        <taxon>Eukaryota</taxon>
        <taxon>Metazoa</taxon>
        <taxon>Ecdysozoa</taxon>
        <taxon>Arthropoda</taxon>
        <taxon>Hexapoda</taxon>
        <taxon>Insecta</taxon>
        <taxon>Pterygota</taxon>
        <taxon>Neoptera</taxon>
        <taxon>Paraneoptera</taxon>
        <taxon>Hemiptera</taxon>
        <taxon>Sternorrhyncha</taxon>
        <taxon>Aphidomorpha</taxon>
        <taxon>Aphidoidea</taxon>
        <taxon>Aphididae</taxon>
        <taxon>Aphidini</taxon>
        <taxon>Aphis</taxon>
        <taxon>Aphis</taxon>
    </lineage>
</organism>
<dbReference type="InterPro" id="IPR013087">
    <property type="entry name" value="Znf_C2H2_type"/>
</dbReference>
<proteinExistence type="predicted"/>
<evidence type="ECO:0000259" key="2">
    <source>
        <dbReference type="PROSITE" id="PS50157"/>
    </source>
</evidence>
<dbReference type="GO" id="GO:0008270">
    <property type="term" value="F:zinc ion binding"/>
    <property type="evidence" value="ECO:0007669"/>
    <property type="project" value="UniProtKB-KW"/>
</dbReference>
<dbReference type="PROSITE" id="PS50157">
    <property type="entry name" value="ZINC_FINGER_C2H2_2"/>
    <property type="match status" value="2"/>
</dbReference>
<dbReference type="Gene3D" id="3.30.160.60">
    <property type="entry name" value="Classic Zinc Finger"/>
    <property type="match status" value="2"/>
</dbReference>
<keyword evidence="4" id="KW-1185">Reference proteome</keyword>
<dbReference type="EMBL" id="VUJU01014904">
    <property type="protein sequence ID" value="KAF0699018.1"/>
    <property type="molecule type" value="Genomic_DNA"/>
</dbReference>
<dbReference type="PROSITE" id="PS00028">
    <property type="entry name" value="ZINC_FINGER_C2H2_1"/>
    <property type="match status" value="2"/>
</dbReference>
<reference evidence="3 4" key="1">
    <citation type="submission" date="2019-08" db="EMBL/GenBank/DDBJ databases">
        <title>Whole genome of Aphis craccivora.</title>
        <authorList>
            <person name="Voronova N.V."/>
            <person name="Shulinski R.S."/>
            <person name="Bandarenka Y.V."/>
            <person name="Zhorov D.G."/>
            <person name="Warner D."/>
        </authorList>
    </citation>
    <scope>NUCLEOTIDE SEQUENCE [LARGE SCALE GENOMIC DNA]</scope>
    <source>
        <strain evidence="3">180601</strain>
        <tissue evidence="3">Whole Body</tissue>
    </source>
</reference>
<gene>
    <name evidence="3" type="ORF">FWK35_00035394</name>
</gene>
<protein>
    <submittedName>
        <fullName evidence="3">Zinc finger protein 668-like</fullName>
    </submittedName>
</protein>